<dbReference type="SUPFAM" id="SSF57701">
    <property type="entry name" value="Zn2/Cys6 DNA-binding domain"/>
    <property type="match status" value="1"/>
</dbReference>
<evidence type="ECO:0000313" key="5">
    <source>
        <dbReference type="EMBL" id="KAG0651918.1"/>
    </source>
</evidence>
<reference evidence="5" key="1">
    <citation type="submission" date="2019-07" db="EMBL/GenBank/DDBJ databases">
        <title>Hyphodiscus hymeniophilus genome sequencing and assembly.</title>
        <authorList>
            <person name="Kramer G."/>
            <person name="Nodwell J."/>
        </authorList>
    </citation>
    <scope>NUCLEOTIDE SEQUENCE</scope>
    <source>
        <strain evidence="5">ATCC 34498</strain>
    </source>
</reference>
<dbReference type="PROSITE" id="PS50048">
    <property type="entry name" value="ZN2_CY6_FUNGAL_2"/>
    <property type="match status" value="1"/>
</dbReference>
<evidence type="ECO:0000256" key="3">
    <source>
        <dbReference type="SAM" id="MobiDB-lite"/>
    </source>
</evidence>
<evidence type="ECO:0000313" key="6">
    <source>
        <dbReference type="Proteomes" id="UP000785200"/>
    </source>
</evidence>
<organism evidence="5 6">
    <name type="scientific">Hyphodiscus hymeniophilus</name>
    <dbReference type="NCBI Taxonomy" id="353542"/>
    <lineage>
        <taxon>Eukaryota</taxon>
        <taxon>Fungi</taxon>
        <taxon>Dikarya</taxon>
        <taxon>Ascomycota</taxon>
        <taxon>Pezizomycotina</taxon>
        <taxon>Leotiomycetes</taxon>
        <taxon>Helotiales</taxon>
        <taxon>Hyphodiscaceae</taxon>
        <taxon>Hyphodiscus</taxon>
    </lineage>
</organism>
<dbReference type="GO" id="GO:0006351">
    <property type="term" value="P:DNA-templated transcription"/>
    <property type="evidence" value="ECO:0007669"/>
    <property type="project" value="InterPro"/>
</dbReference>
<dbReference type="SMART" id="SM00906">
    <property type="entry name" value="Fungal_trans"/>
    <property type="match status" value="1"/>
</dbReference>
<dbReference type="InterPro" id="IPR050797">
    <property type="entry name" value="Carb_Metab_Trans_Reg"/>
</dbReference>
<keyword evidence="2" id="KW-0539">Nucleus</keyword>
<dbReference type="GO" id="GO:0008270">
    <property type="term" value="F:zinc ion binding"/>
    <property type="evidence" value="ECO:0007669"/>
    <property type="project" value="InterPro"/>
</dbReference>
<evidence type="ECO:0000256" key="2">
    <source>
        <dbReference type="ARBA" id="ARBA00023242"/>
    </source>
</evidence>
<dbReference type="GO" id="GO:0005634">
    <property type="term" value="C:nucleus"/>
    <property type="evidence" value="ECO:0007669"/>
    <property type="project" value="TreeGrafter"/>
</dbReference>
<dbReference type="EMBL" id="VNKQ01000003">
    <property type="protein sequence ID" value="KAG0651918.1"/>
    <property type="molecule type" value="Genomic_DNA"/>
</dbReference>
<evidence type="ECO:0000259" key="4">
    <source>
        <dbReference type="PROSITE" id="PS50048"/>
    </source>
</evidence>
<sequence length="707" mass="79191">MSGATSLEPINRRQIRLDTQFGGARQSRSRKNRPCDICRNRKTACVIAVEPPCRLCTSRGLECSFSSKPKPKTRSNPQPIQPKTPVDRGRSESLSPSSLQQPGASIEYDLPGASPQESRFPVASRSLYKESDRRRRDHLPLNQLAAAASQIEGNSLDSTYSSDASALIATRDRDRNRRLSLLLTDDTEHSLEDSKDFTAHFIGLSGEQDTNGLASVRYNVLNETNFVDFNVRQVYPGDLGRGIAPIHFTILHDNFPERDQRAKRLASDAIERHVGVHGDVLVKLYFKFVHPILPILSKSRTLKSYATNKLDIPASLRGAVYGLACAFLTQDPTLKDVPPISQAVLFEHAHAAVNRELDSPKLSTLQACLLILHQQPEVNATTESPRLWALACQATACAQSLGLHQDPLSWKMAPWEKKLRKKLWWAVYLTDRWTSICHGSTPHILDDSFDTSDLDVEDLSCDENVTGLLGCNIVSDEDQRLSLTQSLRFLELVRLTRLLGAALKHGFTLQSYSDAARRVDLLARDTSLLRIWNGLNTRLSLLPKSLLIPTPETYRNQSPQLNCSLHLGFFVAKFLVLRALMSPATSAAKSDPTSNLRLHFNLAMLAGEQLIDFVAHMRSIDIYAFWPRQSRSNFIIAGNFFIYLFFNASTEEQVAKAHEMLQRYRDLLRSLAKSADWSTIGLIRPSLLRTESFFYGAAEGIRITGQK</sequence>
<dbReference type="SMART" id="SM00066">
    <property type="entry name" value="GAL4"/>
    <property type="match status" value="1"/>
</dbReference>
<dbReference type="CDD" id="cd12148">
    <property type="entry name" value="fungal_TF_MHR"/>
    <property type="match status" value="1"/>
</dbReference>
<dbReference type="PANTHER" id="PTHR31668:SF23">
    <property type="entry name" value="ZN(II)2CYS6 TRANSCRIPTION FACTOR (EUROFUNG)"/>
    <property type="match status" value="1"/>
</dbReference>
<dbReference type="Gene3D" id="4.10.240.10">
    <property type="entry name" value="Zn(2)-C6 fungal-type DNA-binding domain"/>
    <property type="match status" value="1"/>
</dbReference>
<feature type="domain" description="Zn(2)-C6 fungal-type" evidence="4">
    <location>
        <begin position="34"/>
        <end position="65"/>
    </location>
</feature>
<feature type="region of interest" description="Disordered" evidence="3">
    <location>
        <begin position="64"/>
        <end position="135"/>
    </location>
</feature>
<dbReference type="InterPro" id="IPR036864">
    <property type="entry name" value="Zn2-C6_fun-type_DNA-bd_sf"/>
</dbReference>
<gene>
    <name evidence="5" type="ORF">D0Z07_1255</name>
</gene>
<dbReference type="CDD" id="cd00067">
    <property type="entry name" value="GAL4"/>
    <property type="match status" value="1"/>
</dbReference>
<dbReference type="InterPro" id="IPR001138">
    <property type="entry name" value="Zn2Cys6_DnaBD"/>
</dbReference>
<comment type="caution">
    <text evidence="5">The sequence shown here is derived from an EMBL/GenBank/DDBJ whole genome shotgun (WGS) entry which is preliminary data.</text>
</comment>
<accession>A0A9P6VQR9</accession>
<dbReference type="Proteomes" id="UP000785200">
    <property type="component" value="Unassembled WGS sequence"/>
</dbReference>
<dbReference type="PANTHER" id="PTHR31668">
    <property type="entry name" value="GLUCOSE TRANSPORT TRANSCRIPTION REGULATOR RGT1-RELATED-RELATED"/>
    <property type="match status" value="1"/>
</dbReference>
<dbReference type="GO" id="GO:0003677">
    <property type="term" value="F:DNA binding"/>
    <property type="evidence" value="ECO:0007669"/>
    <property type="project" value="InterPro"/>
</dbReference>
<name>A0A9P6VQR9_9HELO</name>
<protein>
    <submittedName>
        <fullName evidence="5">Transcriptional regulatory</fullName>
    </submittedName>
</protein>
<feature type="region of interest" description="Disordered" evidence="3">
    <location>
        <begin position="1"/>
        <end position="33"/>
    </location>
</feature>
<keyword evidence="6" id="KW-1185">Reference proteome</keyword>
<dbReference type="OrthoDB" id="2018619at2759"/>
<dbReference type="GO" id="GO:0001080">
    <property type="term" value="P:nitrogen catabolite activation of transcription from RNA polymerase II promoter"/>
    <property type="evidence" value="ECO:0007669"/>
    <property type="project" value="TreeGrafter"/>
</dbReference>
<keyword evidence="1" id="KW-0479">Metal-binding</keyword>
<evidence type="ECO:0000256" key="1">
    <source>
        <dbReference type="ARBA" id="ARBA00022723"/>
    </source>
</evidence>
<dbReference type="Pfam" id="PF04082">
    <property type="entry name" value="Fungal_trans"/>
    <property type="match status" value="1"/>
</dbReference>
<feature type="compositionally biased region" description="Low complexity" evidence="3">
    <location>
        <begin position="92"/>
        <end position="105"/>
    </location>
</feature>
<dbReference type="InterPro" id="IPR007219">
    <property type="entry name" value="XnlR_reg_dom"/>
</dbReference>
<dbReference type="GO" id="GO:0000981">
    <property type="term" value="F:DNA-binding transcription factor activity, RNA polymerase II-specific"/>
    <property type="evidence" value="ECO:0007669"/>
    <property type="project" value="InterPro"/>
</dbReference>
<dbReference type="AlphaFoldDB" id="A0A9P6VQR9"/>
<dbReference type="PROSITE" id="PS00463">
    <property type="entry name" value="ZN2_CY6_FUNGAL_1"/>
    <property type="match status" value="1"/>
</dbReference>
<proteinExistence type="predicted"/>